<comment type="caution">
    <text evidence="12">The sequence shown here is derived from an EMBL/GenBank/DDBJ whole genome shotgun (WGS) entry which is preliminary data.</text>
</comment>
<evidence type="ECO:0000313" key="13">
    <source>
        <dbReference type="Proteomes" id="UP001107558"/>
    </source>
</evidence>
<dbReference type="InterPro" id="IPR000008">
    <property type="entry name" value="C2_dom"/>
</dbReference>
<dbReference type="PANTHER" id="PTHR45999:SF4">
    <property type="entry name" value="UNC-13-4A, ISOFORM B"/>
    <property type="match status" value="1"/>
</dbReference>
<feature type="domain" description="MHD2" evidence="11">
    <location>
        <begin position="934"/>
        <end position="1042"/>
    </location>
</feature>
<dbReference type="SMART" id="SM00239">
    <property type="entry name" value="C2"/>
    <property type="match status" value="2"/>
</dbReference>
<dbReference type="CDD" id="cd04009">
    <property type="entry name" value="C2B_Munc13-like"/>
    <property type="match status" value="1"/>
</dbReference>
<feature type="region of interest" description="Disordered" evidence="8">
    <location>
        <begin position="243"/>
        <end position="296"/>
    </location>
</feature>
<dbReference type="Gene3D" id="1.10.357.50">
    <property type="match status" value="1"/>
</dbReference>
<keyword evidence="13" id="KW-1185">Reference proteome</keyword>
<keyword evidence="7" id="KW-0967">Endosome</keyword>
<evidence type="ECO:0000256" key="7">
    <source>
        <dbReference type="ARBA" id="ARBA00022753"/>
    </source>
</evidence>
<evidence type="ECO:0000256" key="5">
    <source>
        <dbReference type="ARBA" id="ARBA00022483"/>
    </source>
</evidence>
<dbReference type="InterPro" id="IPR014770">
    <property type="entry name" value="Munc13_1"/>
</dbReference>
<feature type="compositionally biased region" description="Basic residues" evidence="8">
    <location>
        <begin position="274"/>
        <end position="289"/>
    </location>
</feature>
<dbReference type="PROSITE" id="PS51259">
    <property type="entry name" value="MHD2"/>
    <property type="match status" value="1"/>
</dbReference>
<proteinExistence type="inferred from homology"/>
<dbReference type="SUPFAM" id="SSF49562">
    <property type="entry name" value="C2 domain (Calcium/lipid-binding domain, CaLB)"/>
    <property type="match status" value="2"/>
</dbReference>
<evidence type="ECO:0000256" key="2">
    <source>
        <dbReference type="ARBA" id="ARBA00004496"/>
    </source>
</evidence>
<dbReference type="InterPro" id="IPR014772">
    <property type="entry name" value="Munc13_dom-2"/>
</dbReference>
<organism evidence="12 13">
    <name type="scientific">Polypedilum vanderplanki</name>
    <name type="common">Sleeping chironomid midge</name>
    <dbReference type="NCBI Taxonomy" id="319348"/>
    <lineage>
        <taxon>Eukaryota</taxon>
        <taxon>Metazoa</taxon>
        <taxon>Ecdysozoa</taxon>
        <taxon>Arthropoda</taxon>
        <taxon>Hexapoda</taxon>
        <taxon>Insecta</taxon>
        <taxon>Pterygota</taxon>
        <taxon>Neoptera</taxon>
        <taxon>Endopterygota</taxon>
        <taxon>Diptera</taxon>
        <taxon>Nematocera</taxon>
        <taxon>Chironomoidea</taxon>
        <taxon>Chironomidae</taxon>
        <taxon>Chironominae</taxon>
        <taxon>Polypedilum</taxon>
        <taxon>Polypedilum</taxon>
    </lineage>
</organism>
<gene>
    <name evidence="12" type="ORF">PVAND_009738</name>
</gene>
<feature type="compositionally biased region" description="Low complexity" evidence="8">
    <location>
        <begin position="27"/>
        <end position="37"/>
    </location>
</feature>
<accession>A0A9J6CE52</accession>
<feature type="domain" description="C2" evidence="9">
    <location>
        <begin position="189"/>
        <end position="400"/>
    </location>
</feature>
<dbReference type="InterPro" id="IPR035892">
    <property type="entry name" value="C2_domain_sf"/>
</dbReference>
<feature type="domain" description="MHD1" evidence="10">
    <location>
        <begin position="703"/>
        <end position="827"/>
    </location>
</feature>
<evidence type="ECO:0000259" key="10">
    <source>
        <dbReference type="PROSITE" id="PS51258"/>
    </source>
</evidence>
<dbReference type="GO" id="GO:0055037">
    <property type="term" value="C:recycling endosome"/>
    <property type="evidence" value="ECO:0007669"/>
    <property type="project" value="UniProtKB-SubCell"/>
</dbReference>
<name>A0A9J6CE52_POLVA</name>
<dbReference type="EMBL" id="JADBJN010000001">
    <property type="protein sequence ID" value="KAG5680213.1"/>
    <property type="molecule type" value="Genomic_DNA"/>
</dbReference>
<evidence type="ECO:0000259" key="11">
    <source>
        <dbReference type="PROSITE" id="PS51259"/>
    </source>
</evidence>
<dbReference type="Gene3D" id="1.20.58.1100">
    <property type="match status" value="1"/>
</dbReference>
<dbReference type="PROSITE" id="PS50004">
    <property type="entry name" value="C2"/>
    <property type="match status" value="2"/>
</dbReference>
<feature type="region of interest" description="Disordered" evidence="8">
    <location>
        <begin position="17"/>
        <end position="61"/>
    </location>
</feature>
<dbReference type="Pfam" id="PF00168">
    <property type="entry name" value="C2"/>
    <property type="match status" value="3"/>
</dbReference>
<protein>
    <recommendedName>
        <fullName evidence="14">BAI1-associated protein 3</fullName>
    </recommendedName>
</protein>
<dbReference type="GO" id="GO:0006887">
    <property type="term" value="P:exocytosis"/>
    <property type="evidence" value="ECO:0007669"/>
    <property type="project" value="UniProtKB-KW"/>
</dbReference>
<keyword evidence="6" id="KW-0963">Cytoplasm</keyword>
<dbReference type="Pfam" id="PF06292">
    <property type="entry name" value="MUN"/>
    <property type="match status" value="1"/>
</dbReference>
<feature type="compositionally biased region" description="Polar residues" evidence="8">
    <location>
        <begin position="45"/>
        <end position="58"/>
    </location>
</feature>
<dbReference type="CDD" id="cd08676">
    <property type="entry name" value="C2A_Munc13-like"/>
    <property type="match status" value="1"/>
</dbReference>
<dbReference type="PANTHER" id="PTHR45999">
    <property type="entry name" value="UNC-13-4A, ISOFORM B"/>
    <property type="match status" value="1"/>
</dbReference>
<reference evidence="12" key="1">
    <citation type="submission" date="2021-03" db="EMBL/GenBank/DDBJ databases">
        <title>Chromosome level genome of the anhydrobiotic midge Polypedilum vanderplanki.</title>
        <authorList>
            <person name="Yoshida Y."/>
            <person name="Kikawada T."/>
            <person name="Gusev O."/>
        </authorList>
    </citation>
    <scope>NUCLEOTIDE SEQUENCE</scope>
    <source>
        <strain evidence="12">NIAS01</strain>
        <tissue evidence="12">Whole body or cell culture</tissue>
    </source>
</reference>
<dbReference type="Gene3D" id="2.60.40.150">
    <property type="entry name" value="C2 domain"/>
    <property type="match status" value="2"/>
</dbReference>
<dbReference type="GO" id="GO:0005770">
    <property type="term" value="C:late endosome"/>
    <property type="evidence" value="ECO:0007669"/>
    <property type="project" value="UniProtKB-SubCell"/>
</dbReference>
<evidence type="ECO:0000256" key="3">
    <source>
        <dbReference type="ARBA" id="ARBA00004603"/>
    </source>
</evidence>
<dbReference type="InterPro" id="IPR052095">
    <property type="entry name" value="UNC-13_domain"/>
</dbReference>
<feature type="domain" description="C2" evidence="9">
    <location>
        <begin position="1056"/>
        <end position="1188"/>
    </location>
</feature>
<comment type="similarity">
    <text evidence="4">Belongs to the unc-13 family.</text>
</comment>
<evidence type="ECO:0008006" key="14">
    <source>
        <dbReference type="Google" id="ProtNLM"/>
    </source>
</evidence>
<dbReference type="GO" id="GO:0099503">
    <property type="term" value="C:secretory vesicle"/>
    <property type="evidence" value="ECO:0007669"/>
    <property type="project" value="TreeGrafter"/>
</dbReference>
<evidence type="ECO:0000256" key="1">
    <source>
        <dbReference type="ARBA" id="ARBA00004172"/>
    </source>
</evidence>
<evidence type="ECO:0000256" key="4">
    <source>
        <dbReference type="ARBA" id="ARBA00005823"/>
    </source>
</evidence>
<dbReference type="InterPro" id="IPR010439">
    <property type="entry name" value="MUN_dom"/>
</dbReference>
<evidence type="ECO:0000256" key="6">
    <source>
        <dbReference type="ARBA" id="ARBA00022490"/>
    </source>
</evidence>
<evidence type="ECO:0000259" key="9">
    <source>
        <dbReference type="PROSITE" id="PS50004"/>
    </source>
</evidence>
<evidence type="ECO:0000256" key="8">
    <source>
        <dbReference type="SAM" id="MobiDB-lite"/>
    </source>
</evidence>
<keyword evidence="5" id="KW-0268">Exocytosis</keyword>
<dbReference type="PROSITE" id="PS51258">
    <property type="entry name" value="MHD1"/>
    <property type="match status" value="1"/>
</dbReference>
<comment type="subcellular location">
    <subcellularLocation>
        <location evidence="2">Cytoplasm</location>
    </subcellularLocation>
    <subcellularLocation>
        <location evidence="3">Late endosome</location>
    </subcellularLocation>
    <subcellularLocation>
        <location evidence="1">Recycling endosome</location>
    </subcellularLocation>
</comment>
<evidence type="ECO:0000313" key="12">
    <source>
        <dbReference type="EMBL" id="KAG5680213.1"/>
    </source>
</evidence>
<dbReference type="Proteomes" id="UP001107558">
    <property type="component" value="Chromosome 1"/>
</dbReference>
<sequence length="1232" mass="141155">MTIYHFKSQIDHIKKVPSPSASIGQVPSSSLRRPSSRGTIETMVPSRQGSFRQQQRHSPVQPVAALDRPPLAFCKRRMSWPEIDASSTSRVQESDGSFFESFTALSWKRENRRMSAVRAAEQRAEQMPIDEKEAIKEDDIETLNEREQLYCEVLYTIANCVGCQQPGTQFAHYKDEMYITAQRAFGVSPDRHFRLLHAAVEEKPKIIVLSVIVQEAEGLEAKDANGFSDPYCMLGITSMGCQPPPPLSPQPATTPRAMLPEPNMDSLESPESKLRKHGSFRLSFKRKNQHRDSMGPMPAKIIKATSVKQHTLSPKWNEKFKFDVDDMNTDQLHLDIWDHDDESSVMDAVSRLNEVRGVRGLGRFFKQVCQSARQGSQDDFLGSININISEIPSTGLEGWFKLEGRSHRSNVQGRIRLKLWLSTRDDHGQSEDDILVEIRKLERCYVVFMQHELSTHEPSWSWSGDIQGTALTILHQMAVQADLSELQCAMARFVAVLVLNSRTPLDPKFIHRMMLELDRFWVQVSMEPLCHELEQWLAKAMQRFVEISLNQMRRHREIFPALHPPSLVRLEFLLRCLGLLGSMRAFRQVCPFSKGIRGEIVNYLRKGSVLWAQNQLRDAVRHENPLVHFTSTLLADLQTGLSYYHPIFDNTNGVQYFSIVYKQFDQILADEVSMRMETGQIPGAPTSQFAVLEGREQIDTRPFELYFALQEFSVLKQHLSVQPQPPEKPLGIQNYHLWFESIIQLWVAVSKNKALNRVRTAISMDEICEGEKIVRHSTSSVDIASVIYQMKEFWKLLAWPDSNSAVHFETQFIDAACSTALHYCDLAHQNLIDSGYYEQTGPFRVSDELCVTVNNLEYVRRALAEFRGSDSTPVQPHPQQQLNVMNHENMLENTLFQLERTTERIMSRISIVMQGPMQKSVFHLAWSPDSLPAAQAIIPLLEYLDQNLSALNSALLTKNFHRALNIIWLLVLSELAAQMDSAGEKPANFHDRLYDALQMLVEFIHAEGLGLTHETIKNEDYWRVEQRLQYHKSNTEHLIDLFYMQRLQEQIRLQNSIEPAQYGILSVRAYFNHDSLCVEVLRAQNVIPLDPNGFSDPFVIIELLPRRVFQHCSEQQTHVHKRTLNPVFDECFEFGTITLEQCTQECAMVGFTVMDHDVITANDFAGEAFLSLNNIPGVSECGSIENFHGLKPIDLVLMQQKDKHHPIFQILETRTTDKVALDFVRKQKSRVT</sequence>
<dbReference type="OrthoDB" id="7976202at2759"/>
<dbReference type="AlphaFoldDB" id="A0A9J6CE52"/>